<sequence length="195" mass="21034">DTMQVGAVADLRRIKNALDVAWAVMEYTKHTFLVGESASIFAESMGFIAEDLTTHSSLAMHTKWLNERMIVINKIGHVAAGASTNGAKHKIPGRVGDSPIAGAGAYADSTVGDAAATGDGDVIMRFLPSYQAVEYRSIGIDPTTACRKVITRMKKYYPGFFGAVISANTTGSYGKLSRRQLETSLEIPRNLKDFV</sequence>
<name>A0ABS2YBK7_POLSP</name>
<proteinExistence type="inferred from homology"/>
<dbReference type="InterPro" id="IPR000246">
    <property type="entry name" value="Peptidase_T2"/>
</dbReference>
<accession>A0ABS2YBK7</accession>
<dbReference type="Pfam" id="PF01112">
    <property type="entry name" value="Asparaginase_2"/>
    <property type="match status" value="2"/>
</dbReference>
<dbReference type="EMBL" id="JAAWVQ010132976">
    <property type="protein sequence ID" value="MBN3284064.1"/>
    <property type="molecule type" value="Genomic_DNA"/>
</dbReference>
<dbReference type="Gene3D" id="3.60.20.30">
    <property type="entry name" value="(Glycosyl)asparaginase"/>
    <property type="match status" value="1"/>
</dbReference>
<organism evidence="2 3">
    <name type="scientific">Polyodon spathula</name>
    <name type="common">North American paddlefish</name>
    <name type="synonym">Squalus spathula</name>
    <dbReference type="NCBI Taxonomy" id="7913"/>
    <lineage>
        <taxon>Eukaryota</taxon>
        <taxon>Metazoa</taxon>
        <taxon>Chordata</taxon>
        <taxon>Craniata</taxon>
        <taxon>Vertebrata</taxon>
        <taxon>Euteleostomi</taxon>
        <taxon>Actinopterygii</taxon>
        <taxon>Chondrostei</taxon>
        <taxon>Acipenseriformes</taxon>
        <taxon>Polyodontidae</taxon>
        <taxon>Polyodon</taxon>
    </lineage>
</organism>
<gene>
    <name evidence="2" type="primary">Aga</name>
    <name evidence="2" type="ORF">GTO93_0013244</name>
</gene>
<protein>
    <submittedName>
        <fullName evidence="2">ASPG asparaginase</fullName>
    </submittedName>
</protein>
<dbReference type="SUPFAM" id="SSF56235">
    <property type="entry name" value="N-terminal nucleophile aminohydrolases (Ntn hydrolases)"/>
    <property type="match status" value="1"/>
</dbReference>
<dbReference type="InterPro" id="IPR029055">
    <property type="entry name" value="Ntn_hydrolases_N"/>
</dbReference>
<comment type="similarity">
    <text evidence="1">Belongs to the Ntn-hydrolase family.</text>
</comment>
<evidence type="ECO:0000313" key="2">
    <source>
        <dbReference type="EMBL" id="MBN3284064.1"/>
    </source>
</evidence>
<comment type="caution">
    <text evidence="2">The sequence shown here is derived from an EMBL/GenBank/DDBJ whole genome shotgun (WGS) entry which is preliminary data.</text>
</comment>
<evidence type="ECO:0000256" key="1">
    <source>
        <dbReference type="ARBA" id="ARBA00010872"/>
    </source>
</evidence>
<dbReference type="PANTHER" id="PTHR10188">
    <property type="entry name" value="L-ASPARAGINASE"/>
    <property type="match status" value="1"/>
</dbReference>
<reference evidence="2" key="1">
    <citation type="journal article" date="2021" name="Cell">
        <title>Tracing the genetic footprints of vertebrate landing in non-teleost ray-finned fishes.</title>
        <authorList>
            <person name="Bi X."/>
            <person name="Wang K."/>
            <person name="Yang L."/>
            <person name="Pan H."/>
            <person name="Jiang H."/>
            <person name="Wei Q."/>
            <person name="Fang M."/>
            <person name="Yu H."/>
            <person name="Zhu C."/>
            <person name="Cai Y."/>
            <person name="He Y."/>
            <person name="Gan X."/>
            <person name="Zeng H."/>
            <person name="Yu D."/>
            <person name="Zhu Y."/>
            <person name="Jiang H."/>
            <person name="Qiu Q."/>
            <person name="Yang H."/>
            <person name="Zhang Y.E."/>
            <person name="Wang W."/>
            <person name="Zhu M."/>
            <person name="He S."/>
            <person name="Zhang G."/>
        </authorList>
    </citation>
    <scope>NUCLEOTIDE SEQUENCE</scope>
    <source>
        <strain evidence="2">Pddl_001</strain>
    </source>
</reference>
<keyword evidence="3" id="KW-1185">Reference proteome</keyword>
<feature type="non-terminal residue" evidence="2">
    <location>
        <position position="1"/>
    </location>
</feature>
<dbReference type="Proteomes" id="UP001166093">
    <property type="component" value="Unassembled WGS sequence"/>
</dbReference>
<evidence type="ECO:0000313" key="3">
    <source>
        <dbReference type="Proteomes" id="UP001166093"/>
    </source>
</evidence>
<dbReference type="PANTHER" id="PTHR10188:SF6">
    <property type="entry name" value="N(4)-(BETA-N-ACETYLGLUCOSAMINYL)-L-ASPARAGINASE"/>
    <property type="match status" value="1"/>
</dbReference>
<feature type="non-terminal residue" evidence="2">
    <location>
        <position position="195"/>
    </location>
</feature>